<dbReference type="RefSeq" id="WP_097189085.1">
    <property type="nucleotide sequence ID" value="NZ_OBQK01000013.1"/>
</dbReference>
<name>A0A285VY50_9MICO</name>
<keyword evidence="4" id="KW-1185">Reference proteome</keyword>
<proteinExistence type="predicted"/>
<dbReference type="EMBL" id="OBQK01000013">
    <property type="protein sequence ID" value="SOC57523.1"/>
    <property type="molecule type" value="Genomic_DNA"/>
</dbReference>
<dbReference type="EMBL" id="OBQK01000014">
    <property type="protein sequence ID" value="SOC57601.1"/>
    <property type="molecule type" value="Genomic_DNA"/>
</dbReference>
<evidence type="ECO:0000313" key="3">
    <source>
        <dbReference type="EMBL" id="SOC57601.1"/>
    </source>
</evidence>
<dbReference type="SUPFAM" id="SSF52540">
    <property type="entry name" value="P-loop containing nucleoside triphosphate hydrolases"/>
    <property type="match status" value="1"/>
</dbReference>
<evidence type="ECO:0000313" key="2">
    <source>
        <dbReference type="EMBL" id="SOC57523.1"/>
    </source>
</evidence>
<sequence length="325" mass="34083">MALISFFSAKGAPGVTSTAMLVAALWPRPTLLVDADGAGGDLQMRLPNEAGTALTQHPGLLTLLPLARHGLAPGVVLDHSQVVTGGQRILVGLESPEQSDAAGSLWPTLARSFRELPGYDVIVDAGALSLRAGQLGLVQRGDLAVGVVRPNPASVMHMRQRVAALHDTFRVLGPDAPRLGLVCIEDVQHQGEASSAVATVRGDLPDVLDLGQVALDARAERLFHGDPVARPERTMLVRSGGSLVQRLVAAVGPVSQPDPEHAPEPGAEPQPAPGTPFVTRRAARSAARAGGARETREGHEDGIPEDGGPGRSADSTPPRKRRWRR</sequence>
<feature type="compositionally biased region" description="Low complexity" evidence="1">
    <location>
        <begin position="275"/>
        <end position="290"/>
    </location>
</feature>
<evidence type="ECO:0000313" key="4">
    <source>
        <dbReference type="Proteomes" id="UP000219688"/>
    </source>
</evidence>
<dbReference type="InterPro" id="IPR027417">
    <property type="entry name" value="P-loop_NTPase"/>
</dbReference>
<dbReference type="Gene3D" id="3.40.50.300">
    <property type="entry name" value="P-loop containing nucleotide triphosphate hydrolases"/>
    <property type="match status" value="1"/>
</dbReference>
<reference evidence="3" key="1">
    <citation type="submission" date="2017-08" db="EMBL/GenBank/DDBJ databases">
        <authorList>
            <person name="de Groot N.N."/>
        </authorList>
    </citation>
    <scope>NUCLEOTIDE SEQUENCE [LARGE SCALE GENOMIC DNA]</scope>
    <source>
        <strain evidence="3">USBA17B2</strain>
    </source>
</reference>
<gene>
    <name evidence="2" type="ORF">SAMN05421879_11354</name>
    <name evidence="3" type="ORF">SAMN05421879_11433</name>
</gene>
<dbReference type="AlphaFoldDB" id="A0A285VY50"/>
<evidence type="ECO:0000256" key="1">
    <source>
        <dbReference type="SAM" id="MobiDB-lite"/>
    </source>
</evidence>
<feature type="region of interest" description="Disordered" evidence="1">
    <location>
        <begin position="254"/>
        <end position="325"/>
    </location>
</feature>
<organism evidence="3 4">
    <name type="scientific">Ornithinimicrobium cerasi</name>
    <dbReference type="NCBI Taxonomy" id="2248773"/>
    <lineage>
        <taxon>Bacteria</taxon>
        <taxon>Bacillati</taxon>
        <taxon>Actinomycetota</taxon>
        <taxon>Actinomycetes</taxon>
        <taxon>Micrococcales</taxon>
        <taxon>Ornithinimicrobiaceae</taxon>
        <taxon>Ornithinimicrobium</taxon>
    </lineage>
</organism>
<reference evidence="4" key="2">
    <citation type="submission" date="2017-08" db="EMBL/GenBank/DDBJ databases">
        <authorList>
            <person name="Varghese N."/>
            <person name="Submissions S."/>
        </authorList>
    </citation>
    <scope>NUCLEOTIDE SEQUENCE [LARGE SCALE GENOMIC DNA]</scope>
    <source>
        <strain evidence="4">USBA17B2</strain>
    </source>
</reference>
<protein>
    <recommendedName>
        <fullName evidence="5">MinD-like ATPase involved in chromosome partitioning or flagellar assembly</fullName>
    </recommendedName>
</protein>
<feature type="compositionally biased region" description="Basic and acidic residues" evidence="1">
    <location>
        <begin position="291"/>
        <end position="302"/>
    </location>
</feature>
<evidence type="ECO:0008006" key="5">
    <source>
        <dbReference type="Google" id="ProtNLM"/>
    </source>
</evidence>
<accession>A0A285VY50</accession>
<dbReference type="Proteomes" id="UP000219688">
    <property type="component" value="Unassembled WGS sequence"/>
</dbReference>